<reference evidence="2 3" key="1">
    <citation type="journal article" date="2023" name="G3 (Bethesda)">
        <title>A chromosome-level genome assembly of Zasmidium syzygii isolated from banana leaves.</title>
        <authorList>
            <person name="van Westerhoven A.C."/>
            <person name="Mehrabi R."/>
            <person name="Talebi R."/>
            <person name="Steentjes M.B.F."/>
            <person name="Corcolon B."/>
            <person name="Chong P.A."/>
            <person name="Kema G.H.J."/>
            <person name="Seidl M.F."/>
        </authorList>
    </citation>
    <scope>NUCLEOTIDE SEQUENCE [LARGE SCALE GENOMIC DNA]</scope>
    <source>
        <strain evidence="2 3">P124</strain>
    </source>
</reference>
<evidence type="ECO:0000313" key="2">
    <source>
        <dbReference type="EMBL" id="KAK4497758.1"/>
    </source>
</evidence>
<evidence type="ECO:0000313" key="3">
    <source>
        <dbReference type="Proteomes" id="UP001305779"/>
    </source>
</evidence>
<dbReference type="Pfam" id="PF17316">
    <property type="entry name" value="Perilipin_2"/>
    <property type="match status" value="1"/>
</dbReference>
<dbReference type="Proteomes" id="UP001305779">
    <property type="component" value="Unassembled WGS sequence"/>
</dbReference>
<proteinExistence type="predicted"/>
<feature type="compositionally biased region" description="Basic and acidic residues" evidence="1">
    <location>
        <begin position="287"/>
        <end position="297"/>
    </location>
</feature>
<evidence type="ECO:0000256" key="1">
    <source>
        <dbReference type="SAM" id="MobiDB-lite"/>
    </source>
</evidence>
<organism evidence="2 3">
    <name type="scientific">Zasmidium cellare</name>
    <name type="common">Wine cellar mold</name>
    <name type="synonym">Racodium cellare</name>
    <dbReference type="NCBI Taxonomy" id="395010"/>
    <lineage>
        <taxon>Eukaryota</taxon>
        <taxon>Fungi</taxon>
        <taxon>Dikarya</taxon>
        <taxon>Ascomycota</taxon>
        <taxon>Pezizomycotina</taxon>
        <taxon>Dothideomycetes</taxon>
        <taxon>Dothideomycetidae</taxon>
        <taxon>Mycosphaerellales</taxon>
        <taxon>Mycosphaerellaceae</taxon>
        <taxon>Zasmidium</taxon>
    </lineage>
</organism>
<gene>
    <name evidence="2" type="ORF">PRZ48_010411</name>
</gene>
<dbReference type="EMBL" id="JAXOVC010000008">
    <property type="protein sequence ID" value="KAK4497758.1"/>
    <property type="molecule type" value="Genomic_DNA"/>
</dbReference>
<comment type="caution">
    <text evidence="2">The sequence shown here is derived from an EMBL/GenBank/DDBJ whole genome shotgun (WGS) entry which is preliminary data.</text>
</comment>
<feature type="compositionally biased region" description="Basic and acidic residues" evidence="1">
    <location>
        <begin position="209"/>
        <end position="261"/>
    </location>
</feature>
<name>A0ABR0E9J0_ZASCE</name>
<accession>A0ABR0E9J0</accession>
<sequence>MPHATETLTNGEKPSSQFISHLTSYPAVNDSIETFKSNPYGKKSIELADGVYSRFGKPVEPYLETPYSYAKPYVQKADELADSGLNTVESHFPIVKEDTHTIVDTAKSYIWWPYNYVSGAYSDEYNKTAKQNDRGQGITTTILAIVSTELRIASDFFHAVADILGPKYEESKKKGSEYVKDLENKAEHYKQIGQDKVNEYTKLGQQKADEYTKAGQQKTEDLKKQGEETKEEAKKQAQGAKEEAKKQTKEPENKGWRETTHRILIPPGYDSKKNDGEGGSVAGGKKVNREVGDREGTVWELMT</sequence>
<protein>
    <submittedName>
        <fullName evidence="2">Uncharacterized protein</fullName>
    </submittedName>
</protein>
<keyword evidence="3" id="KW-1185">Reference proteome</keyword>
<feature type="region of interest" description="Disordered" evidence="1">
    <location>
        <begin position="209"/>
        <end position="303"/>
    </location>
</feature>